<accession>A0AA38C791</accession>
<dbReference type="Pfam" id="PF16969">
    <property type="entry name" value="SRP68"/>
    <property type="match status" value="1"/>
</dbReference>
<dbReference type="EMBL" id="JAHRHJ020000011">
    <property type="protein sequence ID" value="KAH9295427.1"/>
    <property type="molecule type" value="Genomic_DNA"/>
</dbReference>
<dbReference type="GO" id="GO:0030942">
    <property type="term" value="F:endoplasmic reticulum signal peptide binding"/>
    <property type="evidence" value="ECO:0007669"/>
    <property type="project" value="InterPro"/>
</dbReference>
<name>A0AA38C791_TAXCH</name>
<dbReference type="InterPro" id="IPR026258">
    <property type="entry name" value="SRP68"/>
</dbReference>
<dbReference type="GO" id="GO:0006614">
    <property type="term" value="P:SRP-dependent cotranslational protein targeting to membrane"/>
    <property type="evidence" value="ECO:0007669"/>
    <property type="project" value="InterPro"/>
</dbReference>
<evidence type="ECO:0008006" key="3">
    <source>
        <dbReference type="Google" id="ProtNLM"/>
    </source>
</evidence>
<feature type="non-terminal residue" evidence="1">
    <location>
        <position position="1"/>
    </location>
</feature>
<dbReference type="Proteomes" id="UP000824469">
    <property type="component" value="Unassembled WGS sequence"/>
</dbReference>
<dbReference type="PANTHER" id="PTHR12860">
    <property type="entry name" value="SIGNAL RECOGNITION PARTICLE 68 KDA PROTEIN"/>
    <property type="match status" value="1"/>
</dbReference>
<keyword evidence="2" id="KW-1185">Reference proteome</keyword>
<proteinExistence type="predicted"/>
<sequence>CFYVAKSYSLAGKRAEAYALFSRAREHADSAIQSYQPLKGSNTIAVQELKELSDHCRTQKCLEHAMEVAETGKVQDKIFKGVSAISLTDADKKVSSKYLLERLDSYESAVGTAESKETPHIEKFPPLFQSVPCKPIVLDTAINVIEFPSLEGRVKKEEKKSLFGRWWR</sequence>
<evidence type="ECO:0000313" key="1">
    <source>
        <dbReference type="EMBL" id="KAH9295427.1"/>
    </source>
</evidence>
<dbReference type="GO" id="GO:0005047">
    <property type="term" value="F:signal recognition particle binding"/>
    <property type="evidence" value="ECO:0007669"/>
    <property type="project" value="InterPro"/>
</dbReference>
<gene>
    <name evidence="1" type="ORF">KI387_039015</name>
</gene>
<dbReference type="PANTHER" id="PTHR12860:SF0">
    <property type="entry name" value="SIGNAL RECOGNITION PARTICLE SUBUNIT SRP68"/>
    <property type="match status" value="1"/>
</dbReference>
<protein>
    <recommendedName>
        <fullName evidence="3">Signal recognition particle subunit SRP68</fullName>
    </recommendedName>
</protein>
<dbReference type="GO" id="GO:0005786">
    <property type="term" value="C:signal recognition particle, endoplasmic reticulum targeting"/>
    <property type="evidence" value="ECO:0007669"/>
    <property type="project" value="InterPro"/>
</dbReference>
<dbReference type="AlphaFoldDB" id="A0AA38C791"/>
<reference evidence="1 2" key="1">
    <citation type="journal article" date="2021" name="Nat. Plants">
        <title>The Taxus genome provides insights into paclitaxel biosynthesis.</title>
        <authorList>
            <person name="Xiong X."/>
            <person name="Gou J."/>
            <person name="Liao Q."/>
            <person name="Li Y."/>
            <person name="Zhou Q."/>
            <person name="Bi G."/>
            <person name="Li C."/>
            <person name="Du R."/>
            <person name="Wang X."/>
            <person name="Sun T."/>
            <person name="Guo L."/>
            <person name="Liang H."/>
            <person name="Lu P."/>
            <person name="Wu Y."/>
            <person name="Zhang Z."/>
            <person name="Ro D.K."/>
            <person name="Shang Y."/>
            <person name="Huang S."/>
            <person name="Yan J."/>
        </authorList>
    </citation>
    <scope>NUCLEOTIDE SEQUENCE [LARGE SCALE GENOMIC DNA]</scope>
    <source>
        <strain evidence="1">Ta-2019</strain>
    </source>
</reference>
<comment type="caution">
    <text evidence="1">The sequence shown here is derived from an EMBL/GenBank/DDBJ whole genome shotgun (WGS) entry which is preliminary data.</text>
</comment>
<evidence type="ECO:0000313" key="2">
    <source>
        <dbReference type="Proteomes" id="UP000824469"/>
    </source>
</evidence>
<dbReference type="GO" id="GO:0008312">
    <property type="term" value="F:7S RNA binding"/>
    <property type="evidence" value="ECO:0007669"/>
    <property type="project" value="InterPro"/>
</dbReference>
<organism evidence="1 2">
    <name type="scientific">Taxus chinensis</name>
    <name type="common">Chinese yew</name>
    <name type="synonym">Taxus wallichiana var. chinensis</name>
    <dbReference type="NCBI Taxonomy" id="29808"/>
    <lineage>
        <taxon>Eukaryota</taxon>
        <taxon>Viridiplantae</taxon>
        <taxon>Streptophyta</taxon>
        <taxon>Embryophyta</taxon>
        <taxon>Tracheophyta</taxon>
        <taxon>Spermatophyta</taxon>
        <taxon>Pinopsida</taxon>
        <taxon>Pinidae</taxon>
        <taxon>Conifers II</taxon>
        <taxon>Cupressales</taxon>
        <taxon>Taxaceae</taxon>
        <taxon>Taxus</taxon>
    </lineage>
</organism>